<dbReference type="PANTHER" id="PTHR18896">
    <property type="entry name" value="PHOSPHOLIPASE D"/>
    <property type="match status" value="1"/>
</dbReference>
<protein>
    <recommendedName>
        <fullName evidence="7">Phospholipase</fullName>
        <ecNumber evidence="7">3.1.4.4</ecNumber>
    </recommendedName>
</protein>
<feature type="region of interest" description="Disordered" evidence="8">
    <location>
        <begin position="1339"/>
        <end position="1366"/>
    </location>
</feature>
<dbReference type="VEuPathDB" id="FungiDB:B1J91_L03135g"/>
<dbReference type="InterPro" id="IPR016555">
    <property type="entry name" value="PLipase_D_euk"/>
</dbReference>
<dbReference type="PANTHER" id="PTHR18896:SF76">
    <property type="entry name" value="PHOSPHOLIPASE"/>
    <property type="match status" value="1"/>
</dbReference>
<evidence type="ECO:0000256" key="2">
    <source>
        <dbReference type="ARBA" id="ARBA00008664"/>
    </source>
</evidence>
<proteinExistence type="inferred from homology"/>
<dbReference type="GO" id="GO:0005768">
    <property type="term" value="C:endosome"/>
    <property type="evidence" value="ECO:0007669"/>
    <property type="project" value="EnsemblFungi"/>
</dbReference>
<gene>
    <name evidence="10" type="ORF">AO440_004567</name>
</gene>
<dbReference type="InterPro" id="IPR001683">
    <property type="entry name" value="PX_dom"/>
</dbReference>
<evidence type="ECO:0000256" key="1">
    <source>
        <dbReference type="ARBA" id="ARBA00000798"/>
    </source>
</evidence>
<evidence type="ECO:0000256" key="5">
    <source>
        <dbReference type="ARBA" id="ARBA00022963"/>
    </source>
</evidence>
<dbReference type="CDD" id="cd09138">
    <property type="entry name" value="PLDc_vPLD1_2_yPLD_like_1"/>
    <property type="match status" value="1"/>
</dbReference>
<reference evidence="10 11" key="1">
    <citation type="submission" date="2015-10" db="EMBL/GenBank/DDBJ databases">
        <title>Draft genomes sequences of Candida glabrata isolates 1A, 1B, 2A, 2B, 3A and 3B.</title>
        <authorList>
            <person name="Haavelsrud O.E."/>
            <person name="Gaustad P."/>
        </authorList>
    </citation>
    <scope>NUCLEOTIDE SEQUENCE [LARGE SCALE GENOMIC DNA]</scope>
    <source>
        <strain evidence="10">910700640</strain>
    </source>
</reference>
<dbReference type="VEuPathDB" id="FungiDB:GVI51_L02937"/>
<dbReference type="SUPFAM" id="SSF56024">
    <property type="entry name" value="Phospholipase D/nuclease"/>
    <property type="match status" value="2"/>
</dbReference>
<feature type="region of interest" description="Disordered" evidence="8">
    <location>
        <begin position="72"/>
        <end position="96"/>
    </location>
</feature>
<dbReference type="VEuPathDB" id="FungiDB:CAGL0L03135g"/>
<dbReference type="GO" id="GO:0032266">
    <property type="term" value="F:phosphatidylinositol-3-phosphate binding"/>
    <property type="evidence" value="ECO:0007669"/>
    <property type="project" value="EnsemblFungi"/>
</dbReference>
<accession>A0A0W0CNW8</accession>
<evidence type="ECO:0000313" key="11">
    <source>
        <dbReference type="Proteomes" id="UP000054886"/>
    </source>
</evidence>
<dbReference type="GO" id="GO:0005634">
    <property type="term" value="C:nucleus"/>
    <property type="evidence" value="ECO:0007669"/>
    <property type="project" value="EnsemblFungi"/>
</dbReference>
<evidence type="ECO:0000256" key="3">
    <source>
        <dbReference type="ARBA" id="ARBA00022737"/>
    </source>
</evidence>
<organism evidence="10 11">
    <name type="scientific">Candida glabrata</name>
    <name type="common">Yeast</name>
    <name type="synonym">Torulopsis glabrata</name>
    <dbReference type="NCBI Taxonomy" id="5478"/>
    <lineage>
        <taxon>Eukaryota</taxon>
        <taxon>Fungi</taxon>
        <taxon>Dikarya</taxon>
        <taxon>Ascomycota</taxon>
        <taxon>Saccharomycotina</taxon>
        <taxon>Saccharomycetes</taxon>
        <taxon>Saccharomycetales</taxon>
        <taxon>Saccharomycetaceae</taxon>
        <taxon>Nakaseomyces</taxon>
    </lineage>
</organism>
<dbReference type="GO" id="GO:0009395">
    <property type="term" value="P:phospholipid catabolic process"/>
    <property type="evidence" value="ECO:0007669"/>
    <property type="project" value="TreeGrafter"/>
</dbReference>
<name>A0A0W0CNW8_CANGB</name>
<feature type="region of interest" description="Disordered" evidence="8">
    <location>
        <begin position="141"/>
        <end position="163"/>
    </location>
</feature>
<keyword evidence="3" id="KW-0677">Repeat</keyword>
<dbReference type="SUPFAM" id="SSF64268">
    <property type="entry name" value="PX domain"/>
    <property type="match status" value="1"/>
</dbReference>
<evidence type="ECO:0000256" key="7">
    <source>
        <dbReference type="PIRNR" id="PIRNR009376"/>
    </source>
</evidence>
<dbReference type="Proteomes" id="UP000054886">
    <property type="component" value="Unassembled WGS sequence"/>
</dbReference>
<dbReference type="EC" id="3.1.4.4" evidence="7"/>
<comment type="catalytic activity">
    <reaction evidence="1 7">
        <text>a 1,2-diacyl-sn-glycero-3-phosphocholine + H2O = a 1,2-diacyl-sn-glycero-3-phosphate + choline + H(+)</text>
        <dbReference type="Rhea" id="RHEA:14445"/>
        <dbReference type="ChEBI" id="CHEBI:15354"/>
        <dbReference type="ChEBI" id="CHEBI:15377"/>
        <dbReference type="ChEBI" id="CHEBI:15378"/>
        <dbReference type="ChEBI" id="CHEBI:57643"/>
        <dbReference type="ChEBI" id="CHEBI:58608"/>
        <dbReference type="EC" id="3.1.4.4"/>
    </reaction>
</comment>
<dbReference type="GO" id="GO:0005628">
    <property type="term" value="C:prospore membrane"/>
    <property type="evidence" value="ECO:0007669"/>
    <property type="project" value="EnsemblFungi"/>
</dbReference>
<evidence type="ECO:0000256" key="4">
    <source>
        <dbReference type="ARBA" id="ARBA00022801"/>
    </source>
</evidence>
<evidence type="ECO:0000256" key="6">
    <source>
        <dbReference type="ARBA" id="ARBA00023098"/>
    </source>
</evidence>
<dbReference type="Pfam" id="PF08458">
    <property type="entry name" value="PH_2"/>
    <property type="match status" value="1"/>
</dbReference>
<dbReference type="SMART" id="SM00312">
    <property type="entry name" value="PX"/>
    <property type="match status" value="1"/>
</dbReference>
<keyword evidence="6" id="KW-0443">Lipid metabolism</keyword>
<dbReference type="OMA" id="DSLWTKH"/>
<dbReference type="InterPro" id="IPR036871">
    <property type="entry name" value="PX_dom_sf"/>
</dbReference>
<keyword evidence="5 7" id="KW-0442">Lipid degradation</keyword>
<keyword evidence="4 7" id="KW-0378">Hydrolase</keyword>
<dbReference type="PIRSF" id="PIRSF009376">
    <property type="entry name" value="Phospholipase_D_euk"/>
    <property type="match status" value="1"/>
</dbReference>
<dbReference type="InterPro" id="IPR015679">
    <property type="entry name" value="PLipase_D_fam"/>
</dbReference>
<sequence>MQEVVPGVIDRRHTDMGVMHTPAGPGTRTGEDGLYDVRSVGSSVVSDPEARAKNLAFQGIPNSIKRMHQGRDVTPASMDHSEPAHQHGHRPTPMAGFDTDKTGASRDRQFNGWRQEFNSTFKRISVISKLKVRSFNGFRTPPAFSRRQSAVQQGNNDDADDESNKITQSLASDLLDSLLAGCPAALFASSQFLRDEHGKRRASLLLAMLNVRVLPVNDSSINAFKNGMTTSTMASLSSSSNSSFAENFYEKNDLTVFKIELEYGVGENRLKWTIYKSYKELLQLHHKLKLLAFQQNTINKIYIDQNRYHKFRIPNFPHLKYNEKNQIKHDIKHSYKHGKKRELADRDLSLSPASSLFDDNRSILDSLRSSMSFDVNKVKMKHLKELMEEGDDESQEHHKRIERYLYLLNIALCLRPQSNRLFQFYECSPIGNLLGYENGYAGKQGFLVIRSTAKSQGWRVSHFNPHDFKEMIERHTAKWFLVRHSYITYVSDLGSTTPLDVFLVDSKFKLMIAGNKNNIIDDVEDEIKYRPGSRKEKRTLKDDISSKLMLITLENSERKLKMICKSESGFKQWVHSISHMAKSTVWSQPHRFDSFAPVRKNAYCKFLIDGRDYFWALSDALRMAEDVIYIHDWWLSPELYLRRPIKGNQEYRIDRLLKERAEYGVKIFIVVYRNVGTTVGTDSSWTKHSMLNLHPNIHLIRSPNQWLQNTYFWAHHEKFVVIDNAVAFMGGIDLCFGRYDTPEHVLRDDDPELINQIFPGKDYSNARVRDFYDLEKPFENMYDRKDVPRMPWHDVHMLTCGEPARDLARHFVQRWNYLLREKRPSRATPLLTPAGDFSKGELEGLPLFQYLKDRSTCEVQVLRSAGSWSLGLKQTEHSIQNAYLKLIETSEHFIYIENQFFITSSSWDGVVIENKIGDAIVDRIIRANTEGKPWKAMIVIPLMPGFDSPIDEPEASSLRLIMQCQYQSISRGQTSIFSRLRKLNIEPFDYIQFFSLRKWSTNGENDKLVTEQLYVHAKLLITDDRNVIIGSANINERSQLGSRDSEVAMVVRDTDLVKTKMNDKEYYAGRFAWELRQRLMREHLGCDVDLVEIVERKFNRLEHLAQKNFDTLHTLNEGKKYKRSEKLSSAMIELAYREIFEADCSPLWFDKYKTSEEKIVTNYGLMSQINEEEDAAFDSELYQSFEFSDIGKESLGLNSATTKFSKLNKYHSFNHRAGEDNKGIRDRKAISTDPRIVNNSEHKADVEGYGADKWRTKDFIDHKLSVTEQLHEWSKRAIETKIIDNKKKVKRMQQLPDRQTVEIYLSDPKIDCASKFDMLKRIYYLQHVSYKESKSEKERENFIKKNSRPSSKDSKATNNSTSFEDEELDDESLDILLYQILPDFGNSEKCESFKNVLDYKFIDPYSFEDPLSSQFYDELWLAVALRNTLLFRLVFHCQPDNAVQTWRDYKEFAKLYIDFDNKQGKYVSDQAGLEGAEEEMVDREETIPPELALQRTMSVTVKKGEKLGDIDFPESINDLAENAEEKFGRKLMEKQTLNSKGNRMTLKMKMYASSVNGSNQRIFDKVTARRILERIRGHLVLFPTEWLCREVESKNWFYHADRLPPIDIYD</sequence>
<dbReference type="GO" id="GO:0004630">
    <property type="term" value="F:phospholipase D activity"/>
    <property type="evidence" value="ECO:0007669"/>
    <property type="project" value="UniProtKB-UniRule"/>
</dbReference>
<dbReference type="VEuPathDB" id="FungiDB:GWK60_L12089"/>
<dbReference type="SMART" id="SM00155">
    <property type="entry name" value="PLDc"/>
    <property type="match status" value="2"/>
</dbReference>
<dbReference type="GO" id="GO:0000753">
    <property type="term" value="P:cell morphogenesis involved in conjugation with cellular fusion"/>
    <property type="evidence" value="ECO:0007669"/>
    <property type="project" value="EnsemblFungi"/>
</dbReference>
<comment type="caution">
    <text evidence="10">The sequence shown here is derived from an EMBL/GenBank/DDBJ whole genome shotgun (WGS) entry which is preliminary data.</text>
</comment>
<feature type="domain" description="PLD phosphodiesterase" evidence="9">
    <location>
        <begin position="1011"/>
        <end position="1038"/>
    </location>
</feature>
<feature type="compositionally biased region" description="Polar residues" evidence="8">
    <location>
        <begin position="146"/>
        <end position="156"/>
    </location>
</feature>
<comment type="similarity">
    <text evidence="2 7">Belongs to the phospholipase D family.</text>
</comment>
<dbReference type="InterPro" id="IPR013666">
    <property type="entry name" value="PH_pln"/>
</dbReference>
<dbReference type="GO" id="GO:0006654">
    <property type="term" value="P:phosphatidic acid biosynthetic process"/>
    <property type="evidence" value="ECO:0007669"/>
    <property type="project" value="InterPro"/>
</dbReference>
<dbReference type="CDD" id="cd09141">
    <property type="entry name" value="PLDc_vPLD1_2_yPLD_like_2"/>
    <property type="match status" value="1"/>
</dbReference>
<evidence type="ECO:0000259" key="9">
    <source>
        <dbReference type="PROSITE" id="PS50035"/>
    </source>
</evidence>
<dbReference type="GO" id="GO:0035556">
    <property type="term" value="P:intracellular signal transduction"/>
    <property type="evidence" value="ECO:0007669"/>
    <property type="project" value="InterPro"/>
</dbReference>
<dbReference type="PhylomeDB" id="A0A0W0CNW8"/>
<dbReference type="GO" id="GO:0031321">
    <property type="term" value="P:ascospore-type prospore assembly"/>
    <property type="evidence" value="ECO:0007669"/>
    <property type="project" value="EnsemblFungi"/>
</dbReference>
<dbReference type="Gene3D" id="3.30.870.10">
    <property type="entry name" value="Endonuclease Chain A"/>
    <property type="match status" value="2"/>
</dbReference>
<dbReference type="Pfam" id="PF00614">
    <property type="entry name" value="PLDc"/>
    <property type="match status" value="2"/>
</dbReference>
<feature type="domain" description="PLD phosphodiesterase" evidence="9">
    <location>
        <begin position="711"/>
        <end position="738"/>
    </location>
</feature>
<dbReference type="PROSITE" id="PS50035">
    <property type="entry name" value="PLD"/>
    <property type="match status" value="2"/>
</dbReference>
<evidence type="ECO:0000313" key="10">
    <source>
        <dbReference type="EMBL" id="KTB01096.1"/>
    </source>
</evidence>
<evidence type="ECO:0000256" key="8">
    <source>
        <dbReference type="SAM" id="MobiDB-lite"/>
    </source>
</evidence>
<dbReference type="FunFam" id="3.30.870.10:FF:000011">
    <property type="entry name" value="Phospholipase"/>
    <property type="match status" value="1"/>
</dbReference>
<dbReference type="EMBL" id="LLZZ01000132">
    <property type="protein sequence ID" value="KTB01096.1"/>
    <property type="molecule type" value="Genomic_DNA"/>
</dbReference>
<dbReference type="InterPro" id="IPR001736">
    <property type="entry name" value="PLipase_D/transphosphatidylase"/>
</dbReference>
<dbReference type="CDD" id="cd01254">
    <property type="entry name" value="PH_PLD"/>
    <property type="match status" value="1"/>
</dbReference>